<protein>
    <submittedName>
        <fullName evidence="1">Epidermal growth factor receptor</fullName>
    </submittedName>
</protein>
<dbReference type="AlphaFoldDB" id="A0A0G1J9D4"/>
<sequence>DAIECYSCSFAEKSSGCRFSYSIIRCQNLEYCFECKECENCFGCVGLQRKKFHIFNKPYSEEEYWKRVDDLKSAMLERSEYGEFFPLNFSPVYFLQSASAMYWLSGETEAKQLGASIYDPASADAIGEGKVDTSKARSSSEIPDAIDEIDDGWCGVPIRDEQLGRYFTFLKPEIALYKSLRIAPPNKHFIRRVAEMIQEANSAVFEEKICAKCGKKMIVSINRTFPEKTVYCNDCFNKYFEEVS</sequence>
<feature type="non-terminal residue" evidence="1">
    <location>
        <position position="1"/>
    </location>
</feature>
<gene>
    <name evidence="1" type="ORF">UW63_C0095G0001</name>
</gene>
<accession>A0A0G1J9D4</accession>
<evidence type="ECO:0000313" key="2">
    <source>
        <dbReference type="Proteomes" id="UP000034154"/>
    </source>
</evidence>
<organism evidence="1 2">
    <name type="scientific">Candidatus Uhrbacteria bacterium GW2011_GWF2_44_350</name>
    <dbReference type="NCBI Taxonomy" id="1619000"/>
    <lineage>
        <taxon>Bacteria</taxon>
        <taxon>Candidatus Uhriibacteriota</taxon>
    </lineage>
</organism>
<dbReference type="EMBL" id="LCJB01000095">
    <property type="protein sequence ID" value="KKT67880.1"/>
    <property type="molecule type" value="Genomic_DNA"/>
</dbReference>
<evidence type="ECO:0000313" key="1">
    <source>
        <dbReference type="EMBL" id="KKT67880.1"/>
    </source>
</evidence>
<keyword evidence="1" id="KW-0675">Receptor</keyword>
<comment type="caution">
    <text evidence="1">The sequence shown here is derived from an EMBL/GenBank/DDBJ whole genome shotgun (WGS) entry which is preliminary data.</text>
</comment>
<name>A0A0G1J9D4_9BACT</name>
<proteinExistence type="predicted"/>
<dbReference type="Proteomes" id="UP000034154">
    <property type="component" value="Unassembled WGS sequence"/>
</dbReference>
<reference evidence="1 2" key="1">
    <citation type="journal article" date="2015" name="Nature">
        <title>rRNA introns, odd ribosomes, and small enigmatic genomes across a large radiation of phyla.</title>
        <authorList>
            <person name="Brown C.T."/>
            <person name="Hug L.A."/>
            <person name="Thomas B.C."/>
            <person name="Sharon I."/>
            <person name="Castelle C.J."/>
            <person name="Singh A."/>
            <person name="Wilkins M.J."/>
            <person name="Williams K.H."/>
            <person name="Banfield J.F."/>
        </authorList>
    </citation>
    <scope>NUCLEOTIDE SEQUENCE [LARGE SCALE GENOMIC DNA]</scope>
</reference>